<keyword evidence="4" id="KW-1133">Transmembrane helix</keyword>
<dbReference type="InterPro" id="IPR039163">
    <property type="entry name" value="EMC7"/>
</dbReference>
<dbReference type="VEuPathDB" id="FungiDB:MMYC01_201418"/>
<evidence type="ECO:0000256" key="6">
    <source>
        <dbReference type="SAM" id="MobiDB-lite"/>
    </source>
</evidence>
<name>A0A175WC47_9PEZI</name>
<comment type="subcellular location">
    <subcellularLocation>
        <location evidence="1">Membrane</location>
        <topology evidence="1">Single-pass membrane protein</topology>
    </subcellularLocation>
</comment>
<comment type="caution">
    <text evidence="9">The sequence shown here is derived from an EMBL/GenBank/DDBJ whole genome shotgun (WGS) entry which is preliminary data.</text>
</comment>
<feature type="domain" description="ER membrane protein complex subunit 7 beta-sandwich" evidence="8">
    <location>
        <begin position="44"/>
        <end position="102"/>
    </location>
</feature>
<gene>
    <name evidence="9" type="ORF">MMYC01_201418</name>
</gene>
<dbReference type="EMBL" id="LCTW02000040">
    <property type="protein sequence ID" value="KXX81195.1"/>
    <property type="molecule type" value="Genomic_DNA"/>
</dbReference>
<keyword evidence="3 7" id="KW-0732">Signal</keyword>
<organism evidence="9 10">
    <name type="scientific">Madurella mycetomatis</name>
    <dbReference type="NCBI Taxonomy" id="100816"/>
    <lineage>
        <taxon>Eukaryota</taxon>
        <taxon>Fungi</taxon>
        <taxon>Dikarya</taxon>
        <taxon>Ascomycota</taxon>
        <taxon>Pezizomycotina</taxon>
        <taxon>Sordariomycetes</taxon>
        <taxon>Sordariomycetidae</taxon>
        <taxon>Sordariales</taxon>
        <taxon>Sordariales incertae sedis</taxon>
        <taxon>Madurella</taxon>
    </lineage>
</organism>
<keyword evidence="2" id="KW-0812">Transmembrane</keyword>
<evidence type="ECO:0000256" key="3">
    <source>
        <dbReference type="ARBA" id="ARBA00022729"/>
    </source>
</evidence>
<feature type="chain" id="PRO_5008043880" evidence="7">
    <location>
        <begin position="21"/>
        <end position="230"/>
    </location>
</feature>
<evidence type="ECO:0000256" key="7">
    <source>
        <dbReference type="SAM" id="SignalP"/>
    </source>
</evidence>
<evidence type="ECO:0000256" key="4">
    <source>
        <dbReference type="ARBA" id="ARBA00022989"/>
    </source>
</evidence>
<protein>
    <submittedName>
        <fullName evidence="9">ER membrane protein complex subunit 7</fullName>
    </submittedName>
</protein>
<dbReference type="InterPro" id="IPR019008">
    <property type="entry name" value="Beta_sandwich_EMC7"/>
</dbReference>
<accession>A0A175WC47</accession>
<dbReference type="Pfam" id="PF09430">
    <property type="entry name" value="EMC7_beta-sandw"/>
    <property type="match status" value="1"/>
</dbReference>
<sequence length="230" mass="24039">MQLTSFLLLPLLGALGPAAARPSTPPETTTVTLRIPPSHLLPSPHALPASTRATLTTLGRALAAPLSVADTFVFRNVTPGSYLADVHCATHAFVPLRVDVLRASSVGDGGGGDHRCGRCAWVGARGGNAVSVLSIFRNPIILLSMVSMALFFGMPKLVENMDPEMRAEWEERQKESPMNALMGAASGQPSNSMSNFDMAAFLAGSSSSKPDEGNGGSGPAKAKGESKKKR</sequence>
<evidence type="ECO:0000313" key="10">
    <source>
        <dbReference type="Proteomes" id="UP000078237"/>
    </source>
</evidence>
<feature type="region of interest" description="Disordered" evidence="6">
    <location>
        <begin position="168"/>
        <end position="230"/>
    </location>
</feature>
<evidence type="ECO:0000256" key="2">
    <source>
        <dbReference type="ARBA" id="ARBA00022692"/>
    </source>
</evidence>
<evidence type="ECO:0000256" key="1">
    <source>
        <dbReference type="ARBA" id="ARBA00004167"/>
    </source>
</evidence>
<dbReference type="OrthoDB" id="27095at2759"/>
<reference evidence="9 10" key="1">
    <citation type="journal article" date="2016" name="Genome Announc.">
        <title>Genome Sequence of Madurella mycetomatis mm55, Isolated from a Human Mycetoma Case in Sudan.</title>
        <authorList>
            <person name="Smit S."/>
            <person name="Derks M.F."/>
            <person name="Bervoets S."/>
            <person name="Fahal A."/>
            <person name="van Leeuwen W."/>
            <person name="van Belkum A."/>
            <person name="van de Sande W.W."/>
        </authorList>
    </citation>
    <scope>NUCLEOTIDE SEQUENCE [LARGE SCALE GENOMIC DNA]</scope>
    <source>
        <strain evidence="10">mm55</strain>
    </source>
</reference>
<feature type="signal peptide" evidence="7">
    <location>
        <begin position="1"/>
        <end position="20"/>
    </location>
</feature>
<keyword evidence="5" id="KW-0472">Membrane</keyword>
<dbReference type="PANTHER" id="PTHR13605">
    <property type="entry name" value="ER MEMBRANE PROTEIN COMPLEX SUBUNIT 7"/>
    <property type="match status" value="1"/>
</dbReference>
<dbReference type="AlphaFoldDB" id="A0A175WC47"/>
<proteinExistence type="predicted"/>
<keyword evidence="10" id="KW-1185">Reference proteome</keyword>
<dbReference type="GO" id="GO:0072546">
    <property type="term" value="C:EMC complex"/>
    <property type="evidence" value="ECO:0007669"/>
    <property type="project" value="TreeGrafter"/>
</dbReference>
<evidence type="ECO:0000256" key="5">
    <source>
        <dbReference type="ARBA" id="ARBA00023136"/>
    </source>
</evidence>
<dbReference type="Proteomes" id="UP000078237">
    <property type="component" value="Unassembled WGS sequence"/>
</dbReference>
<evidence type="ECO:0000259" key="8">
    <source>
        <dbReference type="Pfam" id="PF09430"/>
    </source>
</evidence>
<dbReference type="PANTHER" id="PTHR13605:SF4">
    <property type="entry name" value="ER MEMBRANE PROTEIN COMPLEX SUBUNIT 7"/>
    <property type="match status" value="1"/>
</dbReference>
<evidence type="ECO:0000313" key="9">
    <source>
        <dbReference type="EMBL" id="KXX81195.1"/>
    </source>
</evidence>
<dbReference type="STRING" id="100816.A0A175WC47"/>